<dbReference type="GO" id="GO:0035725">
    <property type="term" value="P:sodium ion transmembrane transport"/>
    <property type="evidence" value="ECO:0000318"/>
    <property type="project" value="GO_Central"/>
</dbReference>
<feature type="transmembrane region" description="Helical" evidence="8">
    <location>
        <begin position="573"/>
        <end position="598"/>
    </location>
</feature>
<feature type="transmembrane region" description="Helical" evidence="8">
    <location>
        <begin position="302"/>
        <end position="322"/>
    </location>
</feature>
<proteinExistence type="predicted"/>
<evidence type="ECO:0000256" key="1">
    <source>
        <dbReference type="ARBA" id="ARBA00004141"/>
    </source>
</evidence>
<dbReference type="GeneTree" id="ENSGT00940000163283"/>
<evidence type="ECO:0000256" key="8">
    <source>
        <dbReference type="SAM" id="Phobius"/>
    </source>
</evidence>
<dbReference type="GO" id="GO:0005886">
    <property type="term" value="C:plasma membrane"/>
    <property type="evidence" value="ECO:0000318"/>
    <property type="project" value="GO_Central"/>
</dbReference>
<dbReference type="InParanoid" id="F1M3H9"/>
<dbReference type="SUPFAM" id="SSF161070">
    <property type="entry name" value="SNF-like"/>
    <property type="match status" value="1"/>
</dbReference>
<dbReference type="RefSeq" id="NP_001414541.1">
    <property type="nucleotide sequence ID" value="NM_001427612.1"/>
</dbReference>
<feature type="transmembrane region" description="Helical" evidence="8">
    <location>
        <begin position="648"/>
        <end position="670"/>
    </location>
</feature>
<keyword evidence="5 8" id="KW-0472">Membrane</keyword>
<keyword evidence="10" id="KW-1185">Reference proteome</keyword>
<feature type="transmembrane region" description="Helical" evidence="8">
    <location>
        <begin position="604"/>
        <end position="627"/>
    </location>
</feature>
<feature type="transmembrane region" description="Helical" evidence="8">
    <location>
        <begin position="690"/>
        <end position="716"/>
    </location>
</feature>
<dbReference type="PROSITE" id="PS50267">
    <property type="entry name" value="NA_NEUROTRAN_SYMP_3"/>
    <property type="match status" value="1"/>
</dbReference>
<dbReference type="InterPro" id="IPR000175">
    <property type="entry name" value="Na/ntran_symport"/>
</dbReference>
<dbReference type="RGD" id="1561338">
    <property type="gene designation" value="Slc6a16"/>
</dbReference>
<accession>F1M3H9</accession>
<comment type="subcellular location">
    <subcellularLocation>
        <location evidence="1">Membrane</location>
        <topology evidence="1">Multi-pass membrane protein</topology>
    </subcellularLocation>
</comment>
<reference evidence="9" key="3">
    <citation type="submission" date="2025-09" db="UniProtKB">
        <authorList>
            <consortium name="Ensembl"/>
        </authorList>
    </citation>
    <scope>IDENTIFICATION</scope>
    <source>
        <strain evidence="9">Brown Norway</strain>
    </source>
</reference>
<feature type="transmembrane region" description="Helical" evidence="8">
    <location>
        <begin position="539"/>
        <end position="561"/>
    </location>
</feature>
<evidence type="ECO:0000313" key="9">
    <source>
        <dbReference type="Ensembl" id="ENSRNOP00000030009.5"/>
    </source>
</evidence>
<dbReference type="GeneID" id="292902"/>
<feature type="transmembrane region" description="Helical" evidence="8">
    <location>
        <begin position="329"/>
        <end position="349"/>
    </location>
</feature>
<dbReference type="VEuPathDB" id="HostDB:ENSRNOG00000025220"/>
<dbReference type="InterPro" id="IPR037272">
    <property type="entry name" value="SNS_sf"/>
</dbReference>
<dbReference type="AGR" id="RGD:1561338"/>
<dbReference type="PANTHER" id="PTHR11616">
    <property type="entry name" value="SODIUM/CHLORIDE DEPENDENT TRANSPORTER"/>
    <property type="match status" value="1"/>
</dbReference>
<evidence type="ECO:0000256" key="5">
    <source>
        <dbReference type="ARBA" id="ARBA00023136"/>
    </source>
</evidence>
<keyword evidence="4 8" id="KW-1133">Transmembrane helix</keyword>
<feature type="binding site" evidence="6">
    <location>
        <position position="544"/>
    </location>
    <ligand>
        <name>Na(+)</name>
        <dbReference type="ChEBI" id="CHEBI:29101"/>
        <label>1</label>
    </ligand>
</feature>
<keyword evidence="6" id="KW-0915">Sodium</keyword>
<dbReference type="GO" id="GO:0046872">
    <property type="term" value="F:metal ion binding"/>
    <property type="evidence" value="ECO:0007669"/>
    <property type="project" value="UniProtKB-KW"/>
</dbReference>
<feature type="transmembrane region" description="Helical" evidence="8">
    <location>
        <begin position="515"/>
        <end position="533"/>
    </location>
</feature>
<keyword evidence="2" id="KW-0813">Transport</keyword>
<dbReference type="Pfam" id="PF00209">
    <property type="entry name" value="SNF"/>
    <property type="match status" value="1"/>
</dbReference>
<evidence type="ECO:0000313" key="11">
    <source>
        <dbReference type="RGD" id="1561338"/>
    </source>
</evidence>
<dbReference type="eggNOG" id="KOG3659">
    <property type="taxonomic scope" value="Eukaryota"/>
</dbReference>
<dbReference type="Bgee" id="ENSRNOG00000025220">
    <property type="expression patterns" value="Expressed in testis and 4 other cell types or tissues"/>
</dbReference>
<dbReference type="CTD" id="28968"/>
<dbReference type="Proteomes" id="UP000002494">
    <property type="component" value="Chromosome 1"/>
</dbReference>
<protein>
    <submittedName>
        <fullName evidence="9">Solute carrier family 6, member 16</fullName>
    </submittedName>
</protein>
<evidence type="ECO:0000256" key="2">
    <source>
        <dbReference type="ARBA" id="ARBA00022448"/>
    </source>
</evidence>
<keyword evidence="6" id="KW-0479">Metal-binding</keyword>
<evidence type="ECO:0000256" key="4">
    <source>
        <dbReference type="ARBA" id="ARBA00022989"/>
    </source>
</evidence>
<keyword evidence="3 8" id="KW-0812">Transmembrane</keyword>
<feature type="transmembrane region" description="Helical" evidence="8">
    <location>
        <begin position="383"/>
        <end position="401"/>
    </location>
</feature>
<dbReference type="PRINTS" id="PR00176">
    <property type="entry name" value="NANEUSMPORT"/>
</dbReference>
<feature type="transmembrane region" description="Helical" evidence="8">
    <location>
        <begin position="148"/>
        <end position="167"/>
    </location>
</feature>
<dbReference type="GO" id="GO:0006865">
    <property type="term" value="P:amino acid transport"/>
    <property type="evidence" value="ECO:0000318"/>
    <property type="project" value="GO_Central"/>
</dbReference>
<gene>
    <name evidence="9 11" type="primary">Slc6a16</name>
</gene>
<dbReference type="OrthoDB" id="6581954at2759"/>
<feature type="transmembrane region" description="Helical" evidence="8">
    <location>
        <begin position="216"/>
        <end position="236"/>
    </location>
</feature>
<evidence type="ECO:0000256" key="3">
    <source>
        <dbReference type="ARBA" id="ARBA00022692"/>
    </source>
</evidence>
<name>F1M3H9_RAT</name>
<evidence type="ECO:0000313" key="10">
    <source>
        <dbReference type="Proteomes" id="UP000002494"/>
    </source>
</evidence>
<reference evidence="9" key="2">
    <citation type="submission" date="2025-08" db="UniProtKB">
        <authorList>
            <consortium name="Ensembl"/>
        </authorList>
    </citation>
    <scope>IDENTIFICATION</scope>
    <source>
        <strain evidence="9">Brown Norway</strain>
    </source>
</reference>
<evidence type="ECO:0000256" key="7">
    <source>
        <dbReference type="SAM" id="MobiDB-lite"/>
    </source>
</evidence>
<feature type="transmembrane region" description="Helical" evidence="8">
    <location>
        <begin position="173"/>
        <end position="195"/>
    </location>
</feature>
<dbReference type="AlphaFoldDB" id="F1M3H9"/>
<dbReference type="OMA" id="YEKVQMT"/>
<sequence length="757" mass="85086">MRSSKESEDAFFLAKSRASASDRPEESSLVKTSGSSLDKNVSIETTKLSEMDSNLLVWEDGTLATWSTSAWIAQAQVSESRVAKAQAWETLALEAQARGALQFNKPSTTEYSMETTPKQESPIELNKTSKENSNVFPPWLLWSSKAEYILALMGYLVMPSGLLRFVTCWVHKGSWSFFIAYLLMLFGLGIPLLFLEMAVGQRAQQSSIDLWKTLSPWFGGLGYSMVMVCLITNTYLNVFNSWILFYMSHIFHFVVPWDRCPLQKNSSDFDPECEQATSYTYFWYRQTLKASDSIEDGGQPSFNLAMFLFLAWCLICVFMVNGIKSLGKVLCVLLQVPYFIIICFLVRTLSMGNGIGYGLNYLLILEVARISDLTMWCQAGIQVLFDIGLGFGPVISLSSHMSDFNNCLKDAFLMGLFKIVTLLITTPFFLSILGFWATITTHHCCKKNTNKLLMLIAQGILPPEVEPPDLNDDPISIYNSWLNSLPPPLRSAVLSMVPECNIQKQFMRIEDSPRFLFLIFTEVISLLPGSAFWTVLFFLALLGLGLCTNLMYMLGNILTLQDTFPFCRRQPRLLTVGVSMTTFLCGLIFIQPSGIYYFSLLSEYWVAVPIITIILCETLAVAWAYGAKRFLADMMALLSRPIFPGCSWLWRYVSPVVLLGLLLFICIYLVQGPLVYMAWDSSTSKEVVRYFPMWSLMLIAGLSAVVLMPIPAYFAYCLNLGIPFRSAPSCKLPLGSGQLLTTKEASKDILQGYKPES</sequence>
<dbReference type="Ensembl" id="ENSRNOT00000033882.6">
    <property type="protein sequence ID" value="ENSRNOP00000030009.5"/>
    <property type="gene ID" value="ENSRNOG00000025220.7"/>
</dbReference>
<evidence type="ECO:0000256" key="6">
    <source>
        <dbReference type="PIRSR" id="PIRSR600175-1"/>
    </source>
</evidence>
<dbReference type="HOGENOM" id="CLU_006855_7_2_1"/>
<feature type="binding site" evidence="6">
    <location>
        <position position="157"/>
    </location>
    <ligand>
        <name>Na(+)</name>
        <dbReference type="ChEBI" id="CHEBI:29101"/>
        <label>1</label>
    </ligand>
</feature>
<reference evidence="9" key="1">
    <citation type="submission" date="2024-01" db="EMBL/GenBank/DDBJ databases">
        <title>GRCr8: a new rat reference genome assembly contstructed from accurate long reads and long range scaffolding.</title>
        <authorList>
            <person name="Doris P.A."/>
            <person name="Kalbfleisch T."/>
            <person name="Li K."/>
            <person name="Howe K."/>
            <person name="Wood J."/>
        </authorList>
    </citation>
    <scope>NUCLEOTIDE SEQUENCE [LARGE SCALE GENOMIC DNA]</scope>
    <source>
        <strain evidence="9">Brown Norway</strain>
    </source>
</reference>
<feature type="transmembrane region" description="Helical" evidence="8">
    <location>
        <begin position="413"/>
        <end position="437"/>
    </location>
</feature>
<feature type="binding site" evidence="6">
    <location>
        <position position="154"/>
    </location>
    <ligand>
        <name>Na(+)</name>
        <dbReference type="ChEBI" id="CHEBI:29101"/>
        <label>1</label>
    </ligand>
</feature>
<dbReference type="PaxDb" id="10116-ENSRNOP00000030009"/>
<dbReference type="PANTHER" id="PTHR11616:SF327">
    <property type="entry name" value="ORPHAN SODIUM- AND CHLORIDE-DEPENDENT NEUROTRANSMITTER TRANSPORTER NTT5"/>
    <property type="match status" value="1"/>
</dbReference>
<feature type="region of interest" description="Disordered" evidence="7">
    <location>
        <begin position="14"/>
        <end position="36"/>
    </location>
</feature>
<dbReference type="CDD" id="cd11502">
    <property type="entry name" value="SLC6sbd_NTT5"/>
    <property type="match status" value="1"/>
</dbReference>
<organism evidence="9 10">
    <name type="scientific">Rattus norvegicus</name>
    <name type="common">Rat</name>
    <dbReference type="NCBI Taxonomy" id="10116"/>
    <lineage>
        <taxon>Eukaryota</taxon>
        <taxon>Metazoa</taxon>
        <taxon>Chordata</taxon>
        <taxon>Craniata</taxon>
        <taxon>Vertebrata</taxon>
        <taxon>Euteleostomi</taxon>
        <taxon>Mammalia</taxon>
        <taxon>Eutheria</taxon>
        <taxon>Euarchontoglires</taxon>
        <taxon>Glires</taxon>
        <taxon>Rodentia</taxon>
        <taxon>Myomorpha</taxon>
        <taxon>Muroidea</taxon>
        <taxon>Muridae</taxon>
        <taxon>Murinae</taxon>
        <taxon>Rattus</taxon>
    </lineage>
</organism>